<evidence type="ECO:0000256" key="8">
    <source>
        <dbReference type="SAM" id="Phobius"/>
    </source>
</evidence>
<dbReference type="GO" id="GO:0006139">
    <property type="term" value="P:nucleobase-containing compound metabolic process"/>
    <property type="evidence" value="ECO:0007669"/>
    <property type="project" value="InterPro"/>
</dbReference>
<evidence type="ECO:0000256" key="3">
    <source>
        <dbReference type="ARBA" id="ARBA00022741"/>
    </source>
</evidence>
<accession>A0A9N9B3U3</accession>
<keyword evidence="4" id="KW-0418">Kinase</keyword>
<feature type="non-terminal residue" evidence="10">
    <location>
        <position position="142"/>
    </location>
</feature>
<evidence type="ECO:0000259" key="9">
    <source>
        <dbReference type="Pfam" id="PF02224"/>
    </source>
</evidence>
<keyword evidence="2" id="KW-0808">Transferase</keyword>
<dbReference type="Pfam" id="PF02224">
    <property type="entry name" value="Cytidylate_kin"/>
    <property type="match status" value="1"/>
</dbReference>
<comment type="catalytic activity">
    <reaction evidence="6">
        <text>dCMP + ATP = dCDP + ADP</text>
        <dbReference type="Rhea" id="RHEA:25094"/>
        <dbReference type="ChEBI" id="CHEBI:30616"/>
        <dbReference type="ChEBI" id="CHEBI:57566"/>
        <dbReference type="ChEBI" id="CHEBI:58593"/>
        <dbReference type="ChEBI" id="CHEBI:456216"/>
        <dbReference type="EC" id="2.7.4.25"/>
    </reaction>
</comment>
<dbReference type="GO" id="GO:0036431">
    <property type="term" value="F:dCMP kinase activity"/>
    <property type="evidence" value="ECO:0007669"/>
    <property type="project" value="InterPro"/>
</dbReference>
<evidence type="ECO:0000313" key="10">
    <source>
        <dbReference type="EMBL" id="CAG8550551.1"/>
    </source>
</evidence>
<keyword evidence="11" id="KW-1185">Reference proteome</keyword>
<gene>
    <name evidence="10" type="ORF">CPELLU_LOCUS4731</name>
</gene>
<reference evidence="10" key="1">
    <citation type="submission" date="2021-06" db="EMBL/GenBank/DDBJ databases">
        <authorList>
            <person name="Kallberg Y."/>
            <person name="Tangrot J."/>
            <person name="Rosling A."/>
        </authorList>
    </citation>
    <scope>NUCLEOTIDE SEQUENCE</scope>
    <source>
        <strain evidence="10">FL966</strain>
    </source>
</reference>
<dbReference type="EC" id="2.7.4.25" evidence="1"/>
<feature type="transmembrane region" description="Helical" evidence="8">
    <location>
        <begin position="20"/>
        <end position="43"/>
    </location>
</feature>
<dbReference type="InterPro" id="IPR027417">
    <property type="entry name" value="P-loop_NTPase"/>
</dbReference>
<keyword evidence="8" id="KW-0472">Membrane</keyword>
<evidence type="ECO:0000256" key="6">
    <source>
        <dbReference type="ARBA" id="ARBA00047615"/>
    </source>
</evidence>
<keyword evidence="8" id="KW-0812">Transmembrane</keyword>
<evidence type="ECO:0000256" key="1">
    <source>
        <dbReference type="ARBA" id="ARBA00012906"/>
    </source>
</evidence>
<evidence type="ECO:0000256" key="7">
    <source>
        <dbReference type="ARBA" id="ARBA00048478"/>
    </source>
</evidence>
<keyword evidence="5" id="KW-0067">ATP-binding</keyword>
<evidence type="ECO:0000256" key="2">
    <source>
        <dbReference type="ARBA" id="ARBA00022679"/>
    </source>
</evidence>
<dbReference type="GO" id="GO:0005524">
    <property type="term" value="F:ATP binding"/>
    <property type="evidence" value="ECO:0007669"/>
    <property type="project" value="UniProtKB-KW"/>
</dbReference>
<dbReference type="OrthoDB" id="10263145at2759"/>
<evidence type="ECO:0000256" key="5">
    <source>
        <dbReference type="ARBA" id="ARBA00022840"/>
    </source>
</evidence>
<organism evidence="10 11">
    <name type="scientific">Cetraspora pellucida</name>
    <dbReference type="NCBI Taxonomy" id="1433469"/>
    <lineage>
        <taxon>Eukaryota</taxon>
        <taxon>Fungi</taxon>
        <taxon>Fungi incertae sedis</taxon>
        <taxon>Mucoromycota</taxon>
        <taxon>Glomeromycotina</taxon>
        <taxon>Glomeromycetes</taxon>
        <taxon>Diversisporales</taxon>
        <taxon>Gigasporaceae</taxon>
        <taxon>Cetraspora</taxon>
    </lineage>
</organism>
<dbReference type="Gene3D" id="3.40.50.300">
    <property type="entry name" value="P-loop containing nucleotide triphosphate hydrolases"/>
    <property type="match status" value="1"/>
</dbReference>
<sequence length="142" mass="16227">MDMQQLEKHQLEKQLRINIVISLLILDYFIDMLVITIMITRLTKSNKSSMMNRAAQISTNNKLHDIINETIRKIVKNKGFVVVGCDITTNCLPNAKVKIILLADVETHVLSQSLIKQAYNVLYEIDTTKLTLSEVVDMILIQ</sequence>
<dbReference type="InterPro" id="IPR011994">
    <property type="entry name" value="Cytidylate_kinase_dom"/>
</dbReference>
<protein>
    <recommendedName>
        <fullName evidence="1">(d)CMP kinase</fullName>
        <ecNumber evidence="1">2.7.4.25</ecNumber>
    </recommendedName>
</protein>
<dbReference type="EMBL" id="CAJVQA010002549">
    <property type="protein sequence ID" value="CAG8550551.1"/>
    <property type="molecule type" value="Genomic_DNA"/>
</dbReference>
<proteinExistence type="predicted"/>
<keyword evidence="8" id="KW-1133">Transmembrane helix</keyword>
<dbReference type="Proteomes" id="UP000789759">
    <property type="component" value="Unassembled WGS sequence"/>
</dbReference>
<comment type="catalytic activity">
    <reaction evidence="7">
        <text>CMP + ATP = CDP + ADP</text>
        <dbReference type="Rhea" id="RHEA:11600"/>
        <dbReference type="ChEBI" id="CHEBI:30616"/>
        <dbReference type="ChEBI" id="CHEBI:58069"/>
        <dbReference type="ChEBI" id="CHEBI:60377"/>
        <dbReference type="ChEBI" id="CHEBI:456216"/>
        <dbReference type="EC" id="2.7.4.25"/>
    </reaction>
</comment>
<comment type="caution">
    <text evidence="10">The sequence shown here is derived from an EMBL/GenBank/DDBJ whole genome shotgun (WGS) entry which is preliminary data.</text>
</comment>
<keyword evidence="3" id="KW-0547">Nucleotide-binding</keyword>
<name>A0A9N9B3U3_9GLOM</name>
<evidence type="ECO:0000313" key="11">
    <source>
        <dbReference type="Proteomes" id="UP000789759"/>
    </source>
</evidence>
<dbReference type="AlphaFoldDB" id="A0A9N9B3U3"/>
<evidence type="ECO:0000256" key="4">
    <source>
        <dbReference type="ARBA" id="ARBA00022777"/>
    </source>
</evidence>
<feature type="domain" description="Cytidylate kinase" evidence="9">
    <location>
        <begin position="49"/>
        <end position="108"/>
    </location>
</feature>